<evidence type="ECO:0000256" key="3">
    <source>
        <dbReference type="ARBA" id="ARBA00022737"/>
    </source>
</evidence>
<evidence type="ECO:0000256" key="7">
    <source>
        <dbReference type="PROSITE-ProRule" id="PRU00042"/>
    </source>
</evidence>
<evidence type="ECO:0000256" key="1">
    <source>
        <dbReference type="ARBA" id="ARBA00004123"/>
    </source>
</evidence>
<keyword evidence="3" id="KW-0677">Repeat</keyword>
<dbReference type="STRING" id="43700.ENSMALP00000026473"/>
<feature type="domain" description="C2H2-type" evidence="10">
    <location>
        <begin position="336"/>
        <end position="364"/>
    </location>
</feature>
<dbReference type="PANTHER" id="PTHR24381:SF393">
    <property type="entry name" value="CHROMATIN-LINKED ADAPTOR FOR MSL PROTEINS, ISOFORM B"/>
    <property type="match status" value="1"/>
</dbReference>
<evidence type="ECO:0000313" key="11">
    <source>
        <dbReference type="Ensembl" id="ENSMALP00000026473.1"/>
    </source>
</evidence>
<dbReference type="FunFam" id="3.30.160.60:FF:000478">
    <property type="entry name" value="Zinc finger protein 133"/>
    <property type="match status" value="1"/>
</dbReference>
<sequence length="635" mass="72115">YDGKSNHAQRVLSSLNQQRAVGRFCDAVLNVGDRVVYLAHRNVLACFSELFQESNVPATPCMEFRLEECPSDGLELLLNFIYTGELKLDFDNLDKVQHAAASLAVPEALVLCQQFKETSVDPVLFKRKRGRPRKSASDTSPLSSVKEKFITALRPHQQDGNARPTVKWAKKRTVRLWKRTPRSTLCSVPSVTNPSRANTTSKSTTGIQFQHCSFKLLLEEQALIVLFRRRHTGERPFGCHKCGKRYFRKESLLHYMSVCVVLDELRLHTVSHTGDMPHKCSTCPEQFMYKKNLTMHMMKVHGYPKPHACPQCSKTFLTRTELRVHEAAKHRGEKPFVCEECGHRASSRNGLQMHIRAIHRNERPFVCNFCGHAFSQKNNLNMHLRIHSGEKPYQCHLCGKTFRTQASLDKHHRTHTGERPFSCDVCEQRFTEKGALVRHKASKHEEGRPHCCYICGKTFKAKEQLRVHLRRHKGMRKFECVDCGYKFTRQAHLRRHIQIHKRTENYNPRQRKLRNVIVQELDGSSLGSKATETVEASLVSDDPDYVPETAAAQDSTKPDTNSSTDLSSGCVVRVVIGSSDTVLGDVVSNQNLGHVEAAESFSVPEVLQQTQLVTEAYESAVDMEGIVENISKSNN</sequence>
<dbReference type="SMART" id="SM00355">
    <property type="entry name" value="ZnF_C2H2"/>
    <property type="match status" value="8"/>
</dbReference>
<dbReference type="Pfam" id="PF13912">
    <property type="entry name" value="zf-C2H2_6"/>
    <property type="match status" value="1"/>
</dbReference>
<feature type="domain" description="C2H2-type" evidence="10">
    <location>
        <begin position="365"/>
        <end position="392"/>
    </location>
</feature>
<dbReference type="PROSITE" id="PS50097">
    <property type="entry name" value="BTB"/>
    <property type="match status" value="1"/>
</dbReference>
<comment type="subcellular location">
    <subcellularLocation>
        <location evidence="1">Nucleus</location>
    </subcellularLocation>
</comment>
<feature type="domain" description="C2H2-type" evidence="10">
    <location>
        <begin position="450"/>
        <end position="477"/>
    </location>
</feature>
<dbReference type="FunFam" id="3.30.160.60:FF:000809">
    <property type="entry name" value="Zinc finger and BTB domain-containing 48"/>
    <property type="match status" value="1"/>
</dbReference>
<feature type="domain" description="BTB" evidence="9">
    <location>
        <begin position="25"/>
        <end position="90"/>
    </location>
</feature>
<keyword evidence="2" id="KW-0479">Metal-binding</keyword>
<feature type="region of interest" description="Disordered" evidence="8">
    <location>
        <begin position="528"/>
        <end position="566"/>
    </location>
</feature>
<feature type="domain" description="C2H2-type" evidence="10">
    <location>
        <begin position="237"/>
        <end position="277"/>
    </location>
</feature>
<keyword evidence="6" id="KW-0539">Nucleus</keyword>
<dbReference type="GO" id="GO:0000981">
    <property type="term" value="F:DNA-binding transcription factor activity, RNA polymerase II-specific"/>
    <property type="evidence" value="ECO:0007669"/>
    <property type="project" value="TreeGrafter"/>
</dbReference>
<protein>
    <recommendedName>
        <fullName evidence="13">Zinc finger and BTB domain containing 48</fullName>
    </recommendedName>
</protein>
<feature type="domain" description="C2H2-type" evidence="10">
    <location>
        <begin position="278"/>
        <end position="306"/>
    </location>
</feature>
<evidence type="ECO:0000259" key="10">
    <source>
        <dbReference type="PROSITE" id="PS50157"/>
    </source>
</evidence>
<dbReference type="SUPFAM" id="SSF57667">
    <property type="entry name" value="beta-beta-alpha zinc fingers"/>
    <property type="match status" value="5"/>
</dbReference>
<dbReference type="GO" id="GO:0005694">
    <property type="term" value="C:chromosome"/>
    <property type="evidence" value="ECO:0007669"/>
    <property type="project" value="UniProtKB-ARBA"/>
</dbReference>
<dbReference type="GO" id="GO:0000977">
    <property type="term" value="F:RNA polymerase II transcription regulatory region sequence-specific DNA binding"/>
    <property type="evidence" value="ECO:0007669"/>
    <property type="project" value="TreeGrafter"/>
</dbReference>
<evidence type="ECO:0000256" key="2">
    <source>
        <dbReference type="ARBA" id="ARBA00022723"/>
    </source>
</evidence>
<dbReference type="Gene3D" id="3.30.160.60">
    <property type="entry name" value="Classic Zinc Finger"/>
    <property type="match status" value="9"/>
</dbReference>
<dbReference type="SUPFAM" id="SSF54695">
    <property type="entry name" value="POZ domain"/>
    <property type="match status" value="1"/>
</dbReference>
<dbReference type="Pfam" id="PF00651">
    <property type="entry name" value="BTB"/>
    <property type="match status" value="1"/>
</dbReference>
<organism evidence="11 12">
    <name type="scientific">Monopterus albus</name>
    <name type="common">Swamp eel</name>
    <dbReference type="NCBI Taxonomy" id="43700"/>
    <lineage>
        <taxon>Eukaryota</taxon>
        <taxon>Metazoa</taxon>
        <taxon>Chordata</taxon>
        <taxon>Craniata</taxon>
        <taxon>Vertebrata</taxon>
        <taxon>Euteleostomi</taxon>
        <taxon>Actinopterygii</taxon>
        <taxon>Neopterygii</taxon>
        <taxon>Teleostei</taxon>
        <taxon>Neoteleostei</taxon>
        <taxon>Acanthomorphata</taxon>
        <taxon>Anabantaria</taxon>
        <taxon>Synbranchiformes</taxon>
        <taxon>Synbranchidae</taxon>
        <taxon>Monopterus</taxon>
    </lineage>
</organism>
<reference evidence="11" key="2">
    <citation type="submission" date="2025-09" db="UniProtKB">
        <authorList>
            <consortium name="Ensembl"/>
        </authorList>
    </citation>
    <scope>IDENTIFICATION</scope>
</reference>
<dbReference type="FunFam" id="3.30.160.60:FF:001732">
    <property type="entry name" value="Zgc:162936"/>
    <property type="match status" value="1"/>
</dbReference>
<dbReference type="PROSITE" id="PS50157">
    <property type="entry name" value="ZINC_FINGER_C2H2_2"/>
    <property type="match status" value="9"/>
</dbReference>
<dbReference type="AlphaFoldDB" id="A0A3Q3JZI8"/>
<dbReference type="FunFam" id="3.30.160.60:FF:002731">
    <property type="entry name" value="Zinc finger and BTB domain containing 48"/>
    <property type="match status" value="1"/>
</dbReference>
<dbReference type="GO" id="GO:0008270">
    <property type="term" value="F:zinc ion binding"/>
    <property type="evidence" value="ECO:0007669"/>
    <property type="project" value="UniProtKB-KW"/>
</dbReference>
<feature type="compositionally biased region" description="Polar residues" evidence="8">
    <location>
        <begin position="552"/>
        <end position="566"/>
    </location>
</feature>
<dbReference type="Gene3D" id="3.30.710.10">
    <property type="entry name" value="Potassium Channel Kv1.1, Chain A"/>
    <property type="match status" value="1"/>
</dbReference>
<evidence type="ECO:0000259" key="9">
    <source>
        <dbReference type="PROSITE" id="PS50097"/>
    </source>
</evidence>
<dbReference type="InterPro" id="IPR000210">
    <property type="entry name" value="BTB/POZ_dom"/>
</dbReference>
<dbReference type="Proteomes" id="UP000261600">
    <property type="component" value="Unplaced"/>
</dbReference>
<feature type="domain" description="C2H2-type" evidence="10">
    <location>
        <begin position="478"/>
        <end position="505"/>
    </location>
</feature>
<keyword evidence="4 7" id="KW-0863">Zinc-finger</keyword>
<accession>A0A3Q3JZI8</accession>
<dbReference type="InterPro" id="IPR036236">
    <property type="entry name" value="Znf_C2H2_sf"/>
</dbReference>
<dbReference type="PANTHER" id="PTHR24381">
    <property type="entry name" value="ZINC FINGER PROTEIN"/>
    <property type="match status" value="1"/>
</dbReference>
<dbReference type="SMART" id="SM00225">
    <property type="entry name" value="BTB"/>
    <property type="match status" value="1"/>
</dbReference>
<reference evidence="11" key="1">
    <citation type="submission" date="2025-08" db="UniProtKB">
        <authorList>
            <consortium name="Ensembl"/>
        </authorList>
    </citation>
    <scope>IDENTIFICATION</scope>
</reference>
<keyword evidence="12" id="KW-1185">Reference proteome</keyword>
<keyword evidence="5" id="KW-0862">Zinc</keyword>
<dbReference type="FunFam" id="3.30.160.60:FF:000100">
    <property type="entry name" value="Zinc finger 45-like"/>
    <property type="match status" value="1"/>
</dbReference>
<name>A0A3Q3JZI8_MONAL</name>
<feature type="domain" description="C2H2-type" evidence="10">
    <location>
        <begin position="393"/>
        <end position="420"/>
    </location>
</feature>
<dbReference type="InterPro" id="IPR013087">
    <property type="entry name" value="Znf_C2H2_type"/>
</dbReference>
<evidence type="ECO:0000256" key="8">
    <source>
        <dbReference type="SAM" id="MobiDB-lite"/>
    </source>
</evidence>
<dbReference type="InterPro" id="IPR011333">
    <property type="entry name" value="SKP1/BTB/POZ_sf"/>
</dbReference>
<evidence type="ECO:0000256" key="5">
    <source>
        <dbReference type="ARBA" id="ARBA00022833"/>
    </source>
</evidence>
<feature type="domain" description="C2H2-type" evidence="10">
    <location>
        <begin position="421"/>
        <end position="449"/>
    </location>
</feature>
<dbReference type="Pfam" id="PF00096">
    <property type="entry name" value="zf-C2H2"/>
    <property type="match status" value="5"/>
</dbReference>
<feature type="domain" description="C2H2-type" evidence="10">
    <location>
        <begin position="307"/>
        <end position="335"/>
    </location>
</feature>
<dbReference type="Ensembl" id="ENSMALT00000026956.1">
    <property type="protein sequence ID" value="ENSMALP00000026473.1"/>
    <property type="gene ID" value="ENSMALG00000018349.1"/>
</dbReference>
<dbReference type="GO" id="GO:0045893">
    <property type="term" value="P:positive regulation of DNA-templated transcription"/>
    <property type="evidence" value="ECO:0007669"/>
    <property type="project" value="UniProtKB-ARBA"/>
</dbReference>
<evidence type="ECO:0000256" key="6">
    <source>
        <dbReference type="ARBA" id="ARBA00023242"/>
    </source>
</evidence>
<evidence type="ECO:0008006" key="13">
    <source>
        <dbReference type="Google" id="ProtNLM"/>
    </source>
</evidence>
<evidence type="ECO:0000256" key="4">
    <source>
        <dbReference type="ARBA" id="ARBA00022771"/>
    </source>
</evidence>
<evidence type="ECO:0000313" key="12">
    <source>
        <dbReference type="Proteomes" id="UP000261600"/>
    </source>
</evidence>
<dbReference type="GO" id="GO:0005634">
    <property type="term" value="C:nucleus"/>
    <property type="evidence" value="ECO:0007669"/>
    <property type="project" value="UniProtKB-SubCell"/>
</dbReference>
<dbReference type="PROSITE" id="PS00028">
    <property type="entry name" value="ZINC_FINGER_C2H2_1"/>
    <property type="match status" value="7"/>
</dbReference>
<proteinExistence type="predicted"/>